<accession>A0ABY2T9N4</accession>
<organism evidence="2 3">
    <name type="scientific">Lysinibacillus varians</name>
    <dbReference type="NCBI Taxonomy" id="1145276"/>
    <lineage>
        <taxon>Bacteria</taxon>
        <taxon>Bacillati</taxon>
        <taxon>Bacillota</taxon>
        <taxon>Bacilli</taxon>
        <taxon>Bacillales</taxon>
        <taxon>Bacillaceae</taxon>
        <taxon>Lysinibacillus</taxon>
    </lineage>
</organism>
<proteinExistence type="predicted"/>
<protein>
    <submittedName>
        <fullName evidence="2">Helix-turn-helix transcriptional regulator</fullName>
    </submittedName>
</protein>
<name>A0ABY2T9N4_9BACI</name>
<dbReference type="Proteomes" id="UP000308539">
    <property type="component" value="Unassembled WGS sequence"/>
</dbReference>
<dbReference type="PROSITE" id="PS50943">
    <property type="entry name" value="HTH_CROC1"/>
    <property type="match status" value="1"/>
</dbReference>
<dbReference type="Pfam" id="PF01381">
    <property type="entry name" value="HTH_3"/>
    <property type="match status" value="1"/>
</dbReference>
<dbReference type="InterPro" id="IPR010982">
    <property type="entry name" value="Lambda_DNA-bd_dom_sf"/>
</dbReference>
<dbReference type="Gene3D" id="1.10.260.40">
    <property type="entry name" value="lambda repressor-like DNA-binding domains"/>
    <property type="match status" value="1"/>
</dbReference>
<dbReference type="InterPro" id="IPR001387">
    <property type="entry name" value="Cro/C1-type_HTH"/>
</dbReference>
<evidence type="ECO:0000313" key="2">
    <source>
        <dbReference type="EMBL" id="TKI63002.1"/>
    </source>
</evidence>
<comment type="caution">
    <text evidence="2">The sequence shown here is derived from an EMBL/GenBank/DDBJ whole genome shotgun (WGS) entry which is preliminary data.</text>
</comment>
<dbReference type="CDD" id="cd00093">
    <property type="entry name" value="HTH_XRE"/>
    <property type="match status" value="1"/>
</dbReference>
<dbReference type="RefSeq" id="WP_137036932.1">
    <property type="nucleotide sequence ID" value="NZ_CP006837.1"/>
</dbReference>
<reference evidence="2 3" key="1">
    <citation type="submission" date="2019-04" db="EMBL/GenBank/DDBJ databases">
        <title>Lysinibacillus genome sequencing.</title>
        <authorList>
            <person name="Dunlap C."/>
        </authorList>
    </citation>
    <scope>NUCLEOTIDE SEQUENCE [LARGE SCALE GENOMIC DNA]</scope>
    <source>
        <strain evidence="2 3">NBRC 109424</strain>
    </source>
</reference>
<dbReference type="EMBL" id="SZPV01000023">
    <property type="protein sequence ID" value="TKI63002.1"/>
    <property type="molecule type" value="Genomic_DNA"/>
</dbReference>
<sequence length="70" mass="7920">MMELTKKVKRLIVEMDLNATQLADKIGTSQSNLSQKMKNESYSVQDLIKIAEATNSKLEINFIMEDGTKI</sequence>
<dbReference type="SUPFAM" id="SSF47413">
    <property type="entry name" value="lambda repressor-like DNA-binding domains"/>
    <property type="match status" value="1"/>
</dbReference>
<feature type="domain" description="HTH cro/C1-type" evidence="1">
    <location>
        <begin position="8"/>
        <end position="63"/>
    </location>
</feature>
<evidence type="ECO:0000313" key="3">
    <source>
        <dbReference type="Proteomes" id="UP000308539"/>
    </source>
</evidence>
<evidence type="ECO:0000259" key="1">
    <source>
        <dbReference type="PROSITE" id="PS50943"/>
    </source>
</evidence>
<keyword evidence="3" id="KW-1185">Reference proteome</keyword>
<gene>
    <name evidence="2" type="ORF">FC752_11895</name>
</gene>